<dbReference type="PANTHER" id="PTHR38050:SF2">
    <property type="entry name" value="FERULOYL ESTERASE C-RELATED"/>
    <property type="match status" value="1"/>
</dbReference>
<evidence type="ECO:0000256" key="8">
    <source>
        <dbReference type="ARBA" id="ARBA00023326"/>
    </source>
</evidence>
<feature type="signal peptide" evidence="11">
    <location>
        <begin position="1"/>
        <end position="16"/>
    </location>
</feature>
<evidence type="ECO:0000256" key="6">
    <source>
        <dbReference type="ARBA" id="ARBA00022801"/>
    </source>
</evidence>
<protein>
    <recommendedName>
        <fullName evidence="2">feruloyl esterase</fullName>
        <ecNumber evidence="2">3.1.1.73</ecNumber>
    </recommendedName>
</protein>
<evidence type="ECO:0000256" key="7">
    <source>
        <dbReference type="ARBA" id="ARBA00023277"/>
    </source>
</evidence>
<evidence type="ECO:0000256" key="10">
    <source>
        <dbReference type="SAM" id="MobiDB-lite"/>
    </source>
</evidence>
<keyword evidence="5 11" id="KW-0732">Signal</keyword>
<feature type="region of interest" description="Disordered" evidence="10">
    <location>
        <begin position="224"/>
        <end position="244"/>
    </location>
</feature>
<dbReference type="EC" id="3.1.1.73" evidence="2"/>
<dbReference type="InterPro" id="IPR043595">
    <property type="entry name" value="FaeB/C/D"/>
</dbReference>
<evidence type="ECO:0000256" key="3">
    <source>
        <dbReference type="ARBA" id="ARBA00022525"/>
    </source>
</evidence>
<keyword evidence="6" id="KW-0378">Hydrolase</keyword>
<evidence type="ECO:0000313" key="12">
    <source>
        <dbReference type="EMBL" id="KIR82413.1"/>
    </source>
</evidence>
<dbReference type="SUPFAM" id="SSF53474">
    <property type="entry name" value="alpha/beta-Hydrolases"/>
    <property type="match status" value="1"/>
</dbReference>
<organism evidence="12 13">
    <name type="scientific">Cryptococcus gattii EJB2</name>
    <dbReference type="NCBI Taxonomy" id="1296103"/>
    <lineage>
        <taxon>Eukaryota</taxon>
        <taxon>Fungi</taxon>
        <taxon>Dikarya</taxon>
        <taxon>Basidiomycota</taxon>
        <taxon>Agaricomycotina</taxon>
        <taxon>Tremellomycetes</taxon>
        <taxon>Tremellales</taxon>
        <taxon>Cryptococcaceae</taxon>
        <taxon>Cryptococcus</taxon>
        <taxon>Cryptococcus gattii species complex</taxon>
    </lineage>
</organism>
<evidence type="ECO:0000256" key="4">
    <source>
        <dbReference type="ARBA" id="ARBA00022651"/>
    </source>
</evidence>
<comment type="subcellular location">
    <subcellularLocation>
        <location evidence="1">Secreted</location>
    </subcellularLocation>
</comment>
<comment type="catalytic activity">
    <reaction evidence="9">
        <text>feruloyl-polysaccharide + H2O = ferulate + polysaccharide.</text>
        <dbReference type="EC" id="3.1.1.73"/>
    </reaction>
</comment>
<proteinExistence type="predicted"/>
<sequence length="337" mass="37331">MLALRVLALHILGGFAAPSQLVLNSLIQDAESKFGLSSEPIKVAKPLTGNIVYELLETERKFLLNVPDNYVHGETHPLVFSFHGAGSYSEKQQRITELSDPNLKIAGKPFLTAYAQGVNNTDWNMTHIWKGAPYENTTIDDVAYVYDILHIVSSSYTIDKSRLYACGKSNGGGFTAFLACRPDTSALFAAFAPVSPALYQGTYSFHGRQTDRGVNIFHSHGVEDTDTQYHGRTPEGGSFGQEPDVRQWRRESAERNGCKSSWPGQWAEPEVEEIYPGVWEEVWDCPKGEVRGLSIEGLGHAWPSTAGWDLAGFPNQTASFNFTSPHLVDFFSKHQLV</sequence>
<keyword evidence="4" id="KW-0858">Xylan degradation</keyword>
<keyword evidence="3" id="KW-0964">Secreted</keyword>
<dbReference type="EMBL" id="KN848565">
    <property type="protein sequence ID" value="KIR82413.1"/>
    <property type="molecule type" value="Genomic_DNA"/>
</dbReference>
<gene>
    <name evidence="12" type="ORF">I306_00477</name>
</gene>
<reference evidence="12 13" key="1">
    <citation type="submission" date="2015-01" db="EMBL/GenBank/DDBJ databases">
        <title>The Genome Sequence of Cryptococcus gattii EJB2.</title>
        <authorList>
            <consortium name="The Broad Institute Genomics Platform"/>
            <person name="Cuomo C."/>
            <person name="Litvintseva A."/>
            <person name="Chen Y."/>
            <person name="Heitman J."/>
            <person name="Sun S."/>
            <person name="Springer D."/>
            <person name="Dromer F."/>
            <person name="Young S."/>
            <person name="Zeng Q."/>
            <person name="Gargeya S."/>
            <person name="Abouelleil A."/>
            <person name="Alvarado L."/>
            <person name="Chapman S.B."/>
            <person name="Gainer-Dewar J."/>
            <person name="Goldberg J."/>
            <person name="Griggs A."/>
            <person name="Gujja S."/>
            <person name="Hansen M."/>
            <person name="Howarth C."/>
            <person name="Imamovic A."/>
            <person name="Larimer J."/>
            <person name="Murphy C."/>
            <person name="Naylor J."/>
            <person name="Pearson M."/>
            <person name="Priest M."/>
            <person name="Roberts A."/>
            <person name="Saif S."/>
            <person name="Shea T."/>
            <person name="Sykes S."/>
            <person name="Wortman J."/>
            <person name="Nusbaum C."/>
            <person name="Birren B."/>
        </authorList>
    </citation>
    <scope>NUCLEOTIDE SEQUENCE [LARGE SCALE GENOMIC DNA]</scope>
    <source>
        <strain evidence="12 13">EJB2</strain>
    </source>
</reference>
<keyword evidence="8" id="KW-0624">Polysaccharide degradation</keyword>
<evidence type="ECO:0000313" key="13">
    <source>
        <dbReference type="Proteomes" id="UP000054272"/>
    </source>
</evidence>
<evidence type="ECO:0000256" key="2">
    <source>
        <dbReference type="ARBA" id="ARBA00013091"/>
    </source>
</evidence>
<evidence type="ECO:0000256" key="9">
    <source>
        <dbReference type="ARBA" id="ARBA00034075"/>
    </source>
</evidence>
<dbReference type="PANTHER" id="PTHR38050">
    <property type="match status" value="1"/>
</dbReference>
<evidence type="ECO:0000256" key="11">
    <source>
        <dbReference type="SAM" id="SignalP"/>
    </source>
</evidence>
<keyword evidence="7" id="KW-0119">Carbohydrate metabolism</keyword>
<name>A0ABR5C3C6_9TREE</name>
<dbReference type="InterPro" id="IPR029058">
    <property type="entry name" value="AB_hydrolase_fold"/>
</dbReference>
<dbReference type="Gene3D" id="3.40.50.1820">
    <property type="entry name" value="alpha/beta hydrolase"/>
    <property type="match status" value="1"/>
</dbReference>
<evidence type="ECO:0000256" key="5">
    <source>
        <dbReference type="ARBA" id="ARBA00022729"/>
    </source>
</evidence>
<accession>A0ABR5C3C6</accession>
<dbReference type="Proteomes" id="UP000054272">
    <property type="component" value="Unassembled WGS sequence"/>
</dbReference>
<keyword evidence="13" id="KW-1185">Reference proteome</keyword>
<feature type="chain" id="PRO_5047444444" description="feruloyl esterase" evidence="11">
    <location>
        <begin position="17"/>
        <end position="337"/>
    </location>
</feature>
<evidence type="ECO:0000256" key="1">
    <source>
        <dbReference type="ARBA" id="ARBA00004613"/>
    </source>
</evidence>
<feature type="compositionally biased region" description="Basic and acidic residues" evidence="10">
    <location>
        <begin position="224"/>
        <end position="233"/>
    </location>
</feature>